<dbReference type="InterPro" id="IPR002053">
    <property type="entry name" value="Glyco_hydro_25"/>
</dbReference>
<dbReference type="Pfam" id="PF01183">
    <property type="entry name" value="Glyco_hydro_25"/>
    <property type="match status" value="1"/>
</dbReference>
<dbReference type="InterPro" id="IPR017853">
    <property type="entry name" value="GH"/>
</dbReference>
<gene>
    <name evidence="2" type="ORF">DW674_06880</name>
</gene>
<organism evidence="2 3">
    <name type="scientific">Mitsuokella multacida</name>
    <dbReference type="NCBI Taxonomy" id="52226"/>
    <lineage>
        <taxon>Bacteria</taxon>
        <taxon>Bacillati</taxon>
        <taxon>Bacillota</taxon>
        <taxon>Negativicutes</taxon>
        <taxon>Selenomonadales</taxon>
        <taxon>Selenomonadaceae</taxon>
        <taxon>Mitsuokella</taxon>
    </lineage>
</organism>
<dbReference type="Gene3D" id="3.20.20.80">
    <property type="entry name" value="Glycosidases"/>
    <property type="match status" value="1"/>
</dbReference>
<dbReference type="GO" id="GO:0016998">
    <property type="term" value="P:cell wall macromolecule catabolic process"/>
    <property type="evidence" value="ECO:0007669"/>
    <property type="project" value="InterPro"/>
</dbReference>
<accession>A0A414NWF9</accession>
<comment type="similarity">
    <text evidence="1">Belongs to the glycosyl hydrolase 25 family.</text>
</comment>
<name>A0A414NWF9_9FIRM</name>
<dbReference type="SUPFAM" id="SSF51445">
    <property type="entry name" value="(Trans)glycosidases"/>
    <property type="match status" value="1"/>
</dbReference>
<dbReference type="AlphaFoldDB" id="A0A414NWF9"/>
<comment type="caution">
    <text evidence="2">The sequence shown here is derived from an EMBL/GenBank/DDBJ whole genome shotgun (WGS) entry which is preliminary data.</text>
</comment>
<evidence type="ECO:0000256" key="1">
    <source>
        <dbReference type="ARBA" id="ARBA00010646"/>
    </source>
</evidence>
<proteinExistence type="inferred from homology"/>
<evidence type="ECO:0000313" key="3">
    <source>
        <dbReference type="Proteomes" id="UP000283442"/>
    </source>
</evidence>
<protein>
    <submittedName>
        <fullName evidence="2">Lyzozyme M1 (1,4-beta-N-acetylmuramidase)</fullName>
    </submittedName>
</protein>
<dbReference type="EMBL" id="QRHE01000006">
    <property type="protein sequence ID" value="RHF51481.1"/>
    <property type="molecule type" value="Genomic_DNA"/>
</dbReference>
<evidence type="ECO:0000313" key="2">
    <source>
        <dbReference type="EMBL" id="RHF51481.1"/>
    </source>
</evidence>
<dbReference type="OrthoDB" id="9802228at2"/>
<dbReference type="PANTHER" id="PTHR34135:SF2">
    <property type="entry name" value="LYSOZYME"/>
    <property type="match status" value="1"/>
</dbReference>
<dbReference type="Proteomes" id="UP000283442">
    <property type="component" value="Unassembled WGS sequence"/>
</dbReference>
<sequence>MKGRIHMSVFDISWCQPDDRVKSLKNQGAEGIIIKLGEQLELDEKFVHFVNDCVACGLPYGVYYVSHAHNADEMMQEATWINDTLYSYLGENNLPELGIWWDMEVGSVQRGDVWPDLRDAIGTMQSWYPGYDKVGIYAQYSYFTQYIDMDALAYYGIPVWVAQYEYPENSLKAEYPTCHHVAWQWTTHNQTQDENEWYGF</sequence>
<reference evidence="2 3" key="1">
    <citation type="submission" date="2018-08" db="EMBL/GenBank/DDBJ databases">
        <title>A genome reference for cultivated species of the human gut microbiota.</title>
        <authorList>
            <person name="Zou Y."/>
            <person name="Xue W."/>
            <person name="Luo G."/>
        </authorList>
    </citation>
    <scope>NUCLEOTIDE SEQUENCE [LARGE SCALE GENOMIC DNA]</scope>
    <source>
        <strain evidence="2 3">AM25-21AC</strain>
    </source>
</reference>
<dbReference type="PROSITE" id="PS51904">
    <property type="entry name" value="GLYCOSYL_HYDROL_F25_2"/>
    <property type="match status" value="1"/>
</dbReference>
<dbReference type="GO" id="GO:0009253">
    <property type="term" value="P:peptidoglycan catabolic process"/>
    <property type="evidence" value="ECO:0007669"/>
    <property type="project" value="InterPro"/>
</dbReference>
<dbReference type="GO" id="GO:0016052">
    <property type="term" value="P:carbohydrate catabolic process"/>
    <property type="evidence" value="ECO:0007669"/>
    <property type="project" value="TreeGrafter"/>
</dbReference>
<dbReference type="PANTHER" id="PTHR34135">
    <property type="entry name" value="LYSOZYME"/>
    <property type="match status" value="1"/>
</dbReference>
<dbReference type="GO" id="GO:0003796">
    <property type="term" value="F:lysozyme activity"/>
    <property type="evidence" value="ECO:0007669"/>
    <property type="project" value="InterPro"/>
</dbReference>